<gene>
    <name evidence="2" type="ORF">METZ01_LOCUS227075</name>
</gene>
<feature type="non-terminal residue" evidence="2">
    <location>
        <position position="1"/>
    </location>
</feature>
<sequence>GTVVVGWVLDLSGGQQSHVAWILACVTIATGSLMGVIGMRIVMGLASESINDSVSTK</sequence>
<name>A0A382GJ66_9ZZZZ</name>
<keyword evidence="1" id="KW-0812">Transmembrane</keyword>
<evidence type="ECO:0000256" key="1">
    <source>
        <dbReference type="SAM" id="Phobius"/>
    </source>
</evidence>
<reference evidence="2" key="1">
    <citation type="submission" date="2018-05" db="EMBL/GenBank/DDBJ databases">
        <authorList>
            <person name="Lanie J.A."/>
            <person name="Ng W.-L."/>
            <person name="Kazmierczak K.M."/>
            <person name="Andrzejewski T.M."/>
            <person name="Davidsen T.M."/>
            <person name="Wayne K.J."/>
            <person name="Tettelin H."/>
            <person name="Glass J.I."/>
            <person name="Rusch D."/>
            <person name="Podicherti R."/>
            <person name="Tsui H.-C.T."/>
            <person name="Winkler M.E."/>
        </authorList>
    </citation>
    <scope>NUCLEOTIDE SEQUENCE</scope>
</reference>
<feature type="transmembrane region" description="Helical" evidence="1">
    <location>
        <begin position="20"/>
        <end position="42"/>
    </location>
</feature>
<organism evidence="2">
    <name type="scientific">marine metagenome</name>
    <dbReference type="NCBI Taxonomy" id="408172"/>
    <lineage>
        <taxon>unclassified sequences</taxon>
        <taxon>metagenomes</taxon>
        <taxon>ecological metagenomes</taxon>
    </lineage>
</organism>
<dbReference type="EMBL" id="UINC01055396">
    <property type="protein sequence ID" value="SVB74221.1"/>
    <property type="molecule type" value="Genomic_DNA"/>
</dbReference>
<keyword evidence="1" id="KW-1133">Transmembrane helix</keyword>
<evidence type="ECO:0000313" key="2">
    <source>
        <dbReference type="EMBL" id="SVB74221.1"/>
    </source>
</evidence>
<keyword evidence="1" id="KW-0472">Membrane</keyword>
<dbReference type="AlphaFoldDB" id="A0A382GJ66"/>
<proteinExistence type="predicted"/>
<protein>
    <submittedName>
        <fullName evidence="2">Uncharacterized protein</fullName>
    </submittedName>
</protein>
<accession>A0A382GJ66</accession>